<dbReference type="PANTHER" id="PTHR22017">
    <property type="entry name" value="PHOTORECEPTOR CILIUM ACTIN REGULATOR"/>
    <property type="match status" value="1"/>
</dbReference>
<accession>A0A437C2U5</accession>
<dbReference type="PANTHER" id="PTHR22017:SF0">
    <property type="entry name" value="PHOTORECEPTOR CILIUM ACTIN REGULATOR"/>
    <property type="match status" value="1"/>
</dbReference>
<gene>
    <name evidence="2" type="ORF">OJAV_G00211490</name>
</gene>
<organism evidence="2 3">
    <name type="scientific">Oryzias javanicus</name>
    <name type="common">Javanese ricefish</name>
    <name type="synonym">Aplocheilus javanicus</name>
    <dbReference type="NCBI Taxonomy" id="123683"/>
    <lineage>
        <taxon>Eukaryota</taxon>
        <taxon>Metazoa</taxon>
        <taxon>Chordata</taxon>
        <taxon>Craniata</taxon>
        <taxon>Vertebrata</taxon>
        <taxon>Euteleostomi</taxon>
        <taxon>Actinopterygii</taxon>
        <taxon>Neopterygii</taxon>
        <taxon>Teleostei</taxon>
        <taxon>Neoteleostei</taxon>
        <taxon>Acanthomorphata</taxon>
        <taxon>Ovalentaria</taxon>
        <taxon>Atherinomorphae</taxon>
        <taxon>Beloniformes</taxon>
        <taxon>Adrianichthyidae</taxon>
        <taxon>Oryziinae</taxon>
        <taxon>Oryzias</taxon>
    </lineage>
</organism>
<evidence type="ECO:0000313" key="2">
    <source>
        <dbReference type="EMBL" id="RVE56966.1"/>
    </source>
</evidence>
<feature type="region of interest" description="Disordered" evidence="1">
    <location>
        <begin position="79"/>
        <end position="156"/>
    </location>
</feature>
<protein>
    <submittedName>
        <fullName evidence="2">Uncharacterized protein</fullName>
    </submittedName>
</protein>
<dbReference type="InterPro" id="IPR029352">
    <property type="entry name" value="PCARE"/>
</dbReference>
<reference evidence="2 3" key="1">
    <citation type="submission" date="2018-11" db="EMBL/GenBank/DDBJ databases">
        <authorList>
            <person name="Lopez-Roques C."/>
            <person name="Donnadieu C."/>
            <person name="Bouchez O."/>
            <person name="Klopp C."/>
            <person name="Cabau C."/>
            <person name="Zahm M."/>
        </authorList>
    </citation>
    <scope>NUCLEOTIDE SEQUENCE [LARGE SCALE GENOMIC DNA]</scope>
    <source>
        <strain evidence="2">RS831</strain>
        <tissue evidence="2">Whole body</tissue>
    </source>
</reference>
<keyword evidence="3" id="KW-1185">Reference proteome</keyword>
<feature type="compositionally biased region" description="Polar residues" evidence="1">
    <location>
        <begin position="124"/>
        <end position="141"/>
    </location>
</feature>
<evidence type="ECO:0000313" key="3">
    <source>
        <dbReference type="Proteomes" id="UP000283210"/>
    </source>
</evidence>
<dbReference type="AlphaFoldDB" id="A0A437C2U5"/>
<sequence length="156" mass="17105">MHALSLLLVRTHSKIVSGSYKKPTVASPHYSNELIFLQAQPCSVPRPPQAWASTRVSFLSNNWGGRGRFPVCVQGPRPFVRRTQSDRRPSLSVPQRPEGKSAAETFGSEPSISSKGLEDESTTDSELWGSQSDLRATSRSASHPDLCIVGHALHRD</sequence>
<dbReference type="Proteomes" id="UP000283210">
    <property type="component" value="Chromosome 22"/>
</dbReference>
<evidence type="ECO:0000256" key="1">
    <source>
        <dbReference type="SAM" id="MobiDB-lite"/>
    </source>
</evidence>
<reference evidence="2 3" key="2">
    <citation type="submission" date="2019-01" db="EMBL/GenBank/DDBJ databases">
        <title>A chromosome length genome reference of the Java medaka (oryzias javanicus).</title>
        <authorList>
            <person name="Herpin A."/>
            <person name="Takehana Y."/>
            <person name="Naruse K."/>
            <person name="Ansai S."/>
            <person name="Kawaguchi M."/>
        </authorList>
    </citation>
    <scope>NUCLEOTIDE SEQUENCE [LARGE SCALE GENOMIC DNA]</scope>
    <source>
        <strain evidence="2">RS831</strain>
        <tissue evidence="2">Whole body</tissue>
    </source>
</reference>
<proteinExistence type="predicted"/>
<name>A0A437C2U5_ORYJA</name>
<dbReference type="EMBL" id="CM012458">
    <property type="protein sequence ID" value="RVE56966.1"/>
    <property type="molecule type" value="Genomic_DNA"/>
</dbReference>
<dbReference type="Pfam" id="PF15449">
    <property type="entry name" value="Retinal"/>
    <property type="match status" value="1"/>
</dbReference>
<dbReference type="OrthoDB" id="8954214at2759"/>